<feature type="domain" description="DUF4283" evidence="1">
    <location>
        <begin position="28"/>
        <end position="95"/>
    </location>
</feature>
<reference evidence="2 3" key="1">
    <citation type="submission" date="2020-05" db="EMBL/GenBank/DDBJ databases">
        <authorList>
            <person name="Campoy J."/>
            <person name="Schneeberger K."/>
            <person name="Spophaly S."/>
        </authorList>
    </citation>
    <scope>NUCLEOTIDE SEQUENCE [LARGE SCALE GENOMIC DNA]</scope>
    <source>
        <strain evidence="2">PruArmRojPasFocal</strain>
    </source>
</reference>
<dbReference type="EMBL" id="CAEKDK010000001">
    <property type="protein sequence ID" value="CAB4262454.1"/>
    <property type="molecule type" value="Genomic_DNA"/>
</dbReference>
<sequence>MTTMEDDATRLVIQLEDNLGELRNGIPLIGVLMADKLPNRGAVKGILRKAWEPFGEVKISVVKDNLFAITVESEDMAGRILERGPWAVMGYAFSTHP</sequence>
<dbReference type="Pfam" id="PF14111">
    <property type="entry name" value="DUF4283"/>
    <property type="match status" value="1"/>
</dbReference>
<evidence type="ECO:0000259" key="1">
    <source>
        <dbReference type="Pfam" id="PF14111"/>
    </source>
</evidence>
<name>A0A6J5TEW5_PRUAR</name>
<proteinExistence type="predicted"/>
<evidence type="ECO:0000313" key="2">
    <source>
        <dbReference type="EMBL" id="CAB4262454.1"/>
    </source>
</evidence>
<gene>
    <name evidence="2" type="ORF">CURHAP_LOCUS1712</name>
</gene>
<organism evidence="2 3">
    <name type="scientific">Prunus armeniaca</name>
    <name type="common">Apricot</name>
    <name type="synonym">Armeniaca vulgaris</name>
    <dbReference type="NCBI Taxonomy" id="36596"/>
    <lineage>
        <taxon>Eukaryota</taxon>
        <taxon>Viridiplantae</taxon>
        <taxon>Streptophyta</taxon>
        <taxon>Embryophyta</taxon>
        <taxon>Tracheophyta</taxon>
        <taxon>Spermatophyta</taxon>
        <taxon>Magnoliopsida</taxon>
        <taxon>eudicotyledons</taxon>
        <taxon>Gunneridae</taxon>
        <taxon>Pentapetalae</taxon>
        <taxon>rosids</taxon>
        <taxon>fabids</taxon>
        <taxon>Rosales</taxon>
        <taxon>Rosaceae</taxon>
        <taxon>Amygdaloideae</taxon>
        <taxon>Amygdaleae</taxon>
        <taxon>Prunus</taxon>
    </lineage>
</organism>
<dbReference type="AlphaFoldDB" id="A0A6J5TEW5"/>
<dbReference type="Proteomes" id="UP000507222">
    <property type="component" value="Unassembled WGS sequence"/>
</dbReference>
<dbReference type="InterPro" id="IPR025558">
    <property type="entry name" value="DUF4283"/>
</dbReference>
<evidence type="ECO:0000313" key="3">
    <source>
        <dbReference type="Proteomes" id="UP000507222"/>
    </source>
</evidence>
<protein>
    <recommendedName>
        <fullName evidence="1">DUF4283 domain-containing protein</fullName>
    </recommendedName>
</protein>
<accession>A0A6J5TEW5</accession>